<keyword evidence="5" id="KW-0378">Hydrolase</keyword>
<dbReference type="PROSITE" id="PS50142">
    <property type="entry name" value="RNASE_3_2"/>
    <property type="match status" value="2"/>
</dbReference>
<keyword evidence="9" id="KW-0943">RNA-mediated gene silencing</keyword>
<dbReference type="CDD" id="cd00593">
    <property type="entry name" value="RIBOc"/>
    <property type="match status" value="2"/>
</dbReference>
<evidence type="ECO:0000256" key="1">
    <source>
        <dbReference type="ARBA" id="ARBA00001936"/>
    </source>
</evidence>
<dbReference type="SUPFAM" id="SSF69065">
    <property type="entry name" value="RNase III domain-like"/>
    <property type="match status" value="2"/>
</dbReference>
<keyword evidence="6" id="KW-0347">Helicase</keyword>
<dbReference type="OrthoDB" id="416741at2759"/>
<dbReference type="Gene3D" id="3.30.160.380">
    <property type="entry name" value="Dicer dimerisation domain"/>
    <property type="match status" value="1"/>
</dbReference>
<dbReference type="Pfam" id="PF00636">
    <property type="entry name" value="Ribonuclease_3"/>
    <property type="match status" value="2"/>
</dbReference>
<dbReference type="SMART" id="SM00535">
    <property type="entry name" value="RIBOc"/>
    <property type="match status" value="2"/>
</dbReference>
<dbReference type="GO" id="GO:0004525">
    <property type="term" value="F:ribonuclease III activity"/>
    <property type="evidence" value="ECO:0007669"/>
    <property type="project" value="InterPro"/>
</dbReference>
<keyword evidence="8" id="KW-0460">Magnesium</keyword>
<dbReference type="GO" id="GO:0005524">
    <property type="term" value="F:ATP binding"/>
    <property type="evidence" value="ECO:0007669"/>
    <property type="project" value="UniProtKB-KW"/>
</dbReference>
<evidence type="ECO:0000259" key="15">
    <source>
        <dbReference type="PROSITE" id="PS51194"/>
    </source>
</evidence>
<keyword evidence="7" id="KW-0067">ATP-binding</keyword>
<dbReference type="PANTHER" id="PTHR14950:SF37">
    <property type="entry name" value="ENDORIBONUCLEASE DICER"/>
    <property type="match status" value="1"/>
</dbReference>
<name>A0A9P3M123_9FUNG</name>
<evidence type="ECO:0000256" key="5">
    <source>
        <dbReference type="ARBA" id="ARBA00022801"/>
    </source>
</evidence>
<dbReference type="InterPro" id="IPR038248">
    <property type="entry name" value="Dicer_dimer_sf"/>
</dbReference>
<dbReference type="InterPro" id="IPR006935">
    <property type="entry name" value="Helicase/UvrB_N"/>
</dbReference>
<dbReference type="PROSITE" id="PS00517">
    <property type="entry name" value="RNASE_3_1"/>
    <property type="match status" value="1"/>
</dbReference>
<dbReference type="PROSITE" id="PS51327">
    <property type="entry name" value="DICER_DSRBF"/>
    <property type="match status" value="1"/>
</dbReference>
<keyword evidence="4" id="KW-0547">Nucleotide-binding</keyword>
<evidence type="ECO:0000256" key="8">
    <source>
        <dbReference type="ARBA" id="ARBA00022842"/>
    </source>
</evidence>
<evidence type="ECO:0000256" key="7">
    <source>
        <dbReference type="ARBA" id="ARBA00022840"/>
    </source>
</evidence>
<comment type="similarity">
    <text evidence="11">Belongs to the helicase family. Dicer subfamily.</text>
</comment>
<dbReference type="CDD" id="cd18034">
    <property type="entry name" value="DEXHc_dicer"/>
    <property type="match status" value="1"/>
</dbReference>
<keyword evidence="11" id="KW-0694">RNA-binding</keyword>
<dbReference type="PROSITE" id="PS51192">
    <property type="entry name" value="HELICASE_ATP_BIND_1"/>
    <property type="match status" value="1"/>
</dbReference>
<feature type="region of interest" description="Disordered" evidence="12">
    <location>
        <begin position="1458"/>
        <end position="1526"/>
    </location>
</feature>
<dbReference type="InterPro" id="IPR000999">
    <property type="entry name" value="RNase_III_dom"/>
</dbReference>
<dbReference type="Pfam" id="PF00271">
    <property type="entry name" value="Helicase_C"/>
    <property type="match status" value="1"/>
</dbReference>
<feature type="compositionally biased region" description="Polar residues" evidence="12">
    <location>
        <begin position="1122"/>
        <end position="1139"/>
    </location>
</feature>
<evidence type="ECO:0000256" key="12">
    <source>
        <dbReference type="SAM" id="MobiDB-lite"/>
    </source>
</evidence>
<accession>A0A9P3M123</accession>
<evidence type="ECO:0000313" key="18">
    <source>
        <dbReference type="Proteomes" id="UP000827284"/>
    </source>
</evidence>
<feature type="compositionally biased region" description="Low complexity" evidence="12">
    <location>
        <begin position="1477"/>
        <end position="1504"/>
    </location>
</feature>
<evidence type="ECO:0000256" key="11">
    <source>
        <dbReference type="PROSITE-ProRule" id="PRU00657"/>
    </source>
</evidence>
<feature type="region of interest" description="Disordered" evidence="12">
    <location>
        <begin position="1101"/>
        <end position="1143"/>
    </location>
</feature>
<dbReference type="EMBL" id="BQFW01000014">
    <property type="protein sequence ID" value="GJJ77797.1"/>
    <property type="molecule type" value="Genomic_DNA"/>
</dbReference>
<evidence type="ECO:0000256" key="3">
    <source>
        <dbReference type="ARBA" id="ARBA00022737"/>
    </source>
</evidence>
<protein>
    <submittedName>
        <fullName evidence="17">Endoribonuclease Dicer</fullName>
    </submittedName>
</protein>
<feature type="domain" description="Helicase C-terminal" evidence="15">
    <location>
        <begin position="350"/>
        <end position="535"/>
    </location>
</feature>
<keyword evidence="18" id="KW-1185">Reference proteome</keyword>
<dbReference type="Gene3D" id="3.40.50.300">
    <property type="entry name" value="P-loop containing nucleotide triphosphate hydrolases"/>
    <property type="match status" value="2"/>
</dbReference>
<dbReference type="PROSITE" id="PS51194">
    <property type="entry name" value="HELICASE_CTER"/>
    <property type="match status" value="1"/>
</dbReference>
<dbReference type="InterPro" id="IPR005034">
    <property type="entry name" value="Dicer_dimerisation"/>
</dbReference>
<reference evidence="17" key="2">
    <citation type="journal article" date="2022" name="Microbiol. Resour. Announc.">
        <title>Whole-Genome Sequence of Entomortierella parvispora E1425, a Mucoromycotan Fungus Associated with Burkholderiaceae-Related Endosymbiotic Bacteria.</title>
        <authorList>
            <person name="Herlambang A."/>
            <person name="Guo Y."/>
            <person name="Takashima Y."/>
            <person name="Narisawa K."/>
            <person name="Ohta H."/>
            <person name="Nishizawa T."/>
        </authorList>
    </citation>
    <scope>NUCLEOTIDE SEQUENCE</scope>
    <source>
        <strain evidence="17">E1425</strain>
    </source>
</reference>
<evidence type="ECO:0000259" key="13">
    <source>
        <dbReference type="PROSITE" id="PS50142"/>
    </source>
</evidence>
<dbReference type="Pfam" id="PF04851">
    <property type="entry name" value="ResIII"/>
    <property type="match status" value="1"/>
</dbReference>
<dbReference type="SMART" id="SM00490">
    <property type="entry name" value="HELICc"/>
    <property type="match status" value="1"/>
</dbReference>
<evidence type="ECO:0000259" key="16">
    <source>
        <dbReference type="PROSITE" id="PS51327"/>
    </source>
</evidence>
<dbReference type="InterPro" id="IPR014001">
    <property type="entry name" value="Helicase_ATP-bd"/>
</dbReference>
<dbReference type="GO" id="GO:0003677">
    <property type="term" value="F:DNA binding"/>
    <property type="evidence" value="ECO:0007669"/>
    <property type="project" value="InterPro"/>
</dbReference>
<dbReference type="InterPro" id="IPR001650">
    <property type="entry name" value="Helicase_C-like"/>
</dbReference>
<feature type="domain" description="RNase III" evidence="13">
    <location>
        <begin position="1253"/>
        <end position="1406"/>
    </location>
</feature>
<evidence type="ECO:0000256" key="6">
    <source>
        <dbReference type="ARBA" id="ARBA00022806"/>
    </source>
</evidence>
<dbReference type="SUPFAM" id="SSF52540">
    <property type="entry name" value="P-loop containing nucleoside triphosphate hydrolases"/>
    <property type="match status" value="1"/>
</dbReference>
<dbReference type="Gene3D" id="2.170.260.10">
    <property type="entry name" value="paz domain"/>
    <property type="match status" value="1"/>
</dbReference>
<evidence type="ECO:0000256" key="4">
    <source>
        <dbReference type="ARBA" id="ARBA00022741"/>
    </source>
</evidence>
<organism evidence="17 18">
    <name type="scientific">Entomortierella parvispora</name>
    <dbReference type="NCBI Taxonomy" id="205924"/>
    <lineage>
        <taxon>Eukaryota</taxon>
        <taxon>Fungi</taxon>
        <taxon>Fungi incertae sedis</taxon>
        <taxon>Mucoromycota</taxon>
        <taxon>Mortierellomycotina</taxon>
        <taxon>Mortierellomycetes</taxon>
        <taxon>Mortierellales</taxon>
        <taxon>Mortierellaceae</taxon>
        <taxon>Entomortierella</taxon>
    </lineage>
</organism>
<dbReference type="Gene3D" id="1.10.1520.10">
    <property type="entry name" value="Ribonuclease III domain"/>
    <property type="match status" value="2"/>
</dbReference>
<dbReference type="GO" id="GO:0046872">
    <property type="term" value="F:metal ion binding"/>
    <property type="evidence" value="ECO:0007669"/>
    <property type="project" value="UniProtKB-KW"/>
</dbReference>
<evidence type="ECO:0000256" key="9">
    <source>
        <dbReference type="ARBA" id="ARBA00023158"/>
    </source>
</evidence>
<comment type="cofactor">
    <cofactor evidence="1">
        <name>Mn(2+)</name>
        <dbReference type="ChEBI" id="CHEBI:29035"/>
    </cofactor>
</comment>
<evidence type="ECO:0000259" key="14">
    <source>
        <dbReference type="PROSITE" id="PS51192"/>
    </source>
</evidence>
<dbReference type="GO" id="GO:0031047">
    <property type="term" value="P:regulatory ncRNA-mediated gene silencing"/>
    <property type="evidence" value="ECO:0007669"/>
    <property type="project" value="UniProtKB-KW"/>
</dbReference>
<keyword evidence="3" id="KW-0677">Repeat</keyword>
<dbReference type="SMART" id="SM00487">
    <property type="entry name" value="DEXDc"/>
    <property type="match status" value="1"/>
</dbReference>
<sequence>MSGKPSLRAVDQPRDYQLKIANLAVEGNVIAVADTGSGKTLISVMLLRAIVAQARKTAKETGNQQRVSFFVVNKVPLVFQQYEYIENNSDIKVEPICGAMGVDNYDEARWNAIFAEREVIVLTGQILFDIFQCAFLKIQECDLIIFDECHHATKEHNYRKIMTDFYDRLEENERRPKIFGMTASPPKDKGTFSFSAVQLEDTLSADIYTAAYSEVVKYTQRPEEREVWFHGNPTLIIKPEMTNPSYLEQAALYERLANTCPPALRDLCEGSKHLRQAFSNYLFAQNELGPWCAAKIWQYAFEGIDEEAFPGQHDTLKGQQKLQDLQDAKRLALKIPSPLLDKELTIVTEKLKTLLYVLRQSPREGFCGILFVERRPTAHVICDFLNECKKRFPGDEDQGGLGLDFLRPVVITGHGSTKDILQLKMQMRDQKRALNGFRKDVYNLLVATDVAEEGLDIRRCRLVVRFDNKHTLISFIQSRGRARDPNSDYVIMQRHGDESFLEKIRVKEQQMRDWCGQRPEDRVIRTDPNYIEDITDPTSLASEQLELQLVESEFFVPSTGARLSFSSAIDRLYRYCSSLPGDAYTTLAPEFKEIDIGGHPIQYQYRLTLPPNVPVTEFLSDTFMSKRLAKRSAAFKACKMLFELGLLSDRMLPHKKQALTKVDPASDFEDDNEGAGAVTEQANVFSYPAHQPDFWDNKIILPERNPASHTVAKVTLYGTILTLRPMGTEDQTSSASPNEYRSLILLTKERLPQFDPIELFFNGASKFVDLQVVRQPIDMETPLVLELYAYAKSLFTHLFHKEPMMGSPESGMRHIIAPLRPGARSLRANEELKSLIDWAEVKLASIVIAGESPKWGIPEDRLSWDGMQDAVLFERGDTYRFYFPLALRNDLTPTSLIPRSASNVERRESGLDGVMTFASLYKEKRDTDIQNLNQPIIEVERVQNLQDHLQPGTRQARSMRSSARFLIPELCQISHISASVLRSSSWAVSVLDRLDGLLKAKECLKELGLQKVETSLVLEALTSSDAGYKMNYQRLELLGDTFLKFVVSVDLFIRHPLMDEGQLTEKRTGRITNDWLFKRSEKSRLDRYIVRKPRVNKHFHASLPTTVSPSPELPNDLGGQLNLGSQCQDGEQTRSSTFTDPDFQRDQSSTFVDPLASELLDREKISKKTMADMVEALLGAAFLSGDMELGLQATKRLVYPLHGIDSWSDFPIAYIEAQQKRQRLLSESSASMSSSSVLSMGPSSLAAGSMGDLSKIETTIGYRFKNRLLLEEALTHASWPRPRTPCYQRLEFLGDSILDMLVAHHWVARYPVSGPGMIHEIKSASVNNQILGVLCVELGLHRHIMHASSSLASDIGSAVGMIQEAKDDAKDENKELEGEYWSEFVMAKPLGDVLESVLGAVLVDSYWDFAAVKGVFERTILPVLGKHISMETLKRQPVAEMFRRIAAAGCQEARLRNMTSGEEQDGDDSKINEDSPLESTPSTPLSPSPTSSPASPALTRASSSFTSSPELPQTPPGHLQQKQKTTWKQYVRNEDLDVLDDRPAQLPQVQDCALVIHGKPVLHATNLQVRVARRNVANEALVILHDDPTWLDLYCDCRTRISKRQRPNE</sequence>
<keyword evidence="2" id="KW-0479">Metal-binding</keyword>
<dbReference type="GO" id="GO:0006396">
    <property type="term" value="P:RNA processing"/>
    <property type="evidence" value="ECO:0007669"/>
    <property type="project" value="InterPro"/>
</dbReference>
<dbReference type="GO" id="GO:0004386">
    <property type="term" value="F:helicase activity"/>
    <property type="evidence" value="ECO:0007669"/>
    <property type="project" value="UniProtKB-KW"/>
</dbReference>
<evidence type="ECO:0000313" key="17">
    <source>
        <dbReference type="EMBL" id="GJJ77797.1"/>
    </source>
</evidence>
<dbReference type="InterPro" id="IPR036389">
    <property type="entry name" value="RNase_III_sf"/>
</dbReference>
<reference evidence="17" key="1">
    <citation type="submission" date="2021-11" db="EMBL/GenBank/DDBJ databases">
        <authorList>
            <person name="Herlambang A."/>
            <person name="Guo Y."/>
            <person name="Takashima Y."/>
            <person name="Nishizawa T."/>
        </authorList>
    </citation>
    <scope>NUCLEOTIDE SEQUENCE</scope>
    <source>
        <strain evidence="17">E1425</strain>
    </source>
</reference>
<comment type="caution">
    <text evidence="17">The sequence shown here is derived from an EMBL/GenBank/DDBJ whole genome shotgun (WGS) entry which is preliminary data.</text>
</comment>
<feature type="domain" description="Dicer dsRNA-binding fold" evidence="16">
    <location>
        <begin position="568"/>
        <end position="661"/>
    </location>
</feature>
<evidence type="ECO:0000256" key="2">
    <source>
        <dbReference type="ARBA" id="ARBA00022723"/>
    </source>
</evidence>
<dbReference type="GO" id="GO:0003723">
    <property type="term" value="F:RNA binding"/>
    <property type="evidence" value="ECO:0007669"/>
    <property type="project" value="UniProtKB-UniRule"/>
</dbReference>
<keyword evidence="10" id="KW-0464">Manganese</keyword>
<feature type="domain" description="Helicase ATP-binding" evidence="14">
    <location>
        <begin position="20"/>
        <end position="203"/>
    </location>
</feature>
<dbReference type="InterPro" id="IPR027417">
    <property type="entry name" value="P-loop_NTPase"/>
</dbReference>
<dbReference type="Proteomes" id="UP000827284">
    <property type="component" value="Unassembled WGS sequence"/>
</dbReference>
<proteinExistence type="inferred from homology"/>
<feature type="domain" description="RNase III" evidence="13">
    <location>
        <begin position="1000"/>
        <end position="1186"/>
    </location>
</feature>
<gene>
    <name evidence="17" type="ORF">EMPS_10156</name>
</gene>
<evidence type="ECO:0000256" key="10">
    <source>
        <dbReference type="ARBA" id="ARBA00023211"/>
    </source>
</evidence>
<dbReference type="Pfam" id="PF03368">
    <property type="entry name" value="Dicer_dimer"/>
    <property type="match status" value="1"/>
</dbReference>
<dbReference type="PANTHER" id="PTHR14950">
    <property type="entry name" value="DICER-RELATED"/>
    <property type="match status" value="1"/>
</dbReference>